<keyword evidence="13" id="KW-1185">Reference proteome</keyword>
<keyword evidence="10 11" id="KW-0472">Membrane</keyword>
<evidence type="ECO:0000313" key="12">
    <source>
        <dbReference type="EMBL" id="MCJ2183878.1"/>
    </source>
</evidence>
<evidence type="ECO:0000256" key="11">
    <source>
        <dbReference type="SAM" id="Phobius"/>
    </source>
</evidence>
<sequence length="324" mass="35627">MSDTRFEVHVEQGTWIALCDPDEALRQDLGGQLGVDVPTLRALREIESTSRLRCVGDALVMTAPLLTGGSEAGLEADPVDLVPTGFVLLPATLLTVHYAPYPAFAHMRAEIEAGGDSGPAAVLAHLLEDVVDRAADQLETVAEAAAQVSHTIFYTDLKRRGLKLETRLLERTIIRLGRASERVSRVRSMFLSIGRMAKYVIDHCEKGGENGRETWLDPRTRARFKAIAQDIASLDEFEVSLSARIQFLLDAATSLISIRQNDVTKVLTVASVVGIPPVMVVGVYGMNFHAMPELSWPWGYPFALALCAVSTVVPYVWFKLRKWV</sequence>
<dbReference type="Proteomes" id="UP001162881">
    <property type="component" value="Unassembled WGS sequence"/>
</dbReference>
<organism evidence="12 13">
    <name type="scientific">Novosphingobium organovorum</name>
    <dbReference type="NCBI Taxonomy" id="2930092"/>
    <lineage>
        <taxon>Bacteria</taxon>
        <taxon>Pseudomonadati</taxon>
        <taxon>Pseudomonadota</taxon>
        <taxon>Alphaproteobacteria</taxon>
        <taxon>Sphingomonadales</taxon>
        <taxon>Sphingomonadaceae</taxon>
        <taxon>Novosphingobium</taxon>
    </lineage>
</organism>
<evidence type="ECO:0000256" key="1">
    <source>
        <dbReference type="ARBA" id="ARBA00004651"/>
    </source>
</evidence>
<evidence type="ECO:0000256" key="10">
    <source>
        <dbReference type="ARBA" id="ARBA00023136"/>
    </source>
</evidence>
<dbReference type="SUPFAM" id="SSF143865">
    <property type="entry name" value="CorA soluble domain-like"/>
    <property type="match status" value="1"/>
</dbReference>
<comment type="subcellular location">
    <subcellularLocation>
        <location evidence="1">Cell membrane</location>
        <topology evidence="1">Multi-pass membrane protein</topology>
    </subcellularLocation>
</comment>
<evidence type="ECO:0000256" key="8">
    <source>
        <dbReference type="ARBA" id="ARBA00022989"/>
    </source>
</evidence>
<name>A0ABT0BFW6_9SPHN</name>
<dbReference type="RefSeq" id="WP_244022133.1">
    <property type="nucleotide sequence ID" value="NZ_JALHLF010000064.1"/>
</dbReference>
<protein>
    <submittedName>
        <fullName evidence="12">Magnesium transporter</fullName>
    </submittedName>
</protein>
<keyword evidence="3" id="KW-0813">Transport</keyword>
<keyword evidence="9" id="KW-0406">Ion transport</keyword>
<evidence type="ECO:0000256" key="7">
    <source>
        <dbReference type="ARBA" id="ARBA00022833"/>
    </source>
</evidence>
<evidence type="ECO:0000256" key="5">
    <source>
        <dbReference type="ARBA" id="ARBA00022519"/>
    </source>
</evidence>
<dbReference type="Pfam" id="PF01544">
    <property type="entry name" value="CorA"/>
    <property type="match status" value="1"/>
</dbReference>
<evidence type="ECO:0000256" key="6">
    <source>
        <dbReference type="ARBA" id="ARBA00022692"/>
    </source>
</evidence>
<comment type="similarity">
    <text evidence="2">Belongs to the CorA metal ion transporter (MIT) (TC 1.A.35) family.</text>
</comment>
<dbReference type="Gene3D" id="3.30.460.20">
    <property type="entry name" value="CorA soluble domain-like"/>
    <property type="match status" value="1"/>
</dbReference>
<evidence type="ECO:0000256" key="9">
    <source>
        <dbReference type="ARBA" id="ARBA00023065"/>
    </source>
</evidence>
<evidence type="ECO:0000256" key="4">
    <source>
        <dbReference type="ARBA" id="ARBA00022475"/>
    </source>
</evidence>
<dbReference type="EMBL" id="JALHLF010000064">
    <property type="protein sequence ID" value="MCJ2183878.1"/>
    <property type="molecule type" value="Genomic_DNA"/>
</dbReference>
<keyword evidence="5" id="KW-0997">Cell inner membrane</keyword>
<keyword evidence="8 11" id="KW-1133">Transmembrane helix</keyword>
<evidence type="ECO:0000313" key="13">
    <source>
        <dbReference type="Proteomes" id="UP001162881"/>
    </source>
</evidence>
<dbReference type="InterPro" id="IPR045861">
    <property type="entry name" value="CorA_cytoplasmic_dom"/>
</dbReference>
<accession>A0ABT0BFW6</accession>
<dbReference type="PANTHER" id="PTHR46494">
    <property type="entry name" value="CORA FAMILY METAL ION TRANSPORTER (EUROFUNG)"/>
    <property type="match status" value="1"/>
</dbReference>
<dbReference type="Gene3D" id="1.20.58.340">
    <property type="entry name" value="Magnesium transport protein CorA, transmembrane region"/>
    <property type="match status" value="2"/>
</dbReference>
<evidence type="ECO:0000256" key="2">
    <source>
        <dbReference type="ARBA" id="ARBA00009765"/>
    </source>
</evidence>
<keyword evidence="6 11" id="KW-0812">Transmembrane</keyword>
<dbReference type="PANTHER" id="PTHR46494:SF3">
    <property type="entry name" value="ZINC TRANSPORT PROTEIN ZNTB"/>
    <property type="match status" value="1"/>
</dbReference>
<keyword evidence="4" id="KW-1003">Cell membrane</keyword>
<feature type="transmembrane region" description="Helical" evidence="11">
    <location>
        <begin position="298"/>
        <end position="318"/>
    </location>
</feature>
<comment type="caution">
    <text evidence="12">The sequence shown here is derived from an EMBL/GenBank/DDBJ whole genome shotgun (WGS) entry which is preliminary data.</text>
</comment>
<keyword evidence="7" id="KW-0862">Zinc</keyword>
<dbReference type="InterPro" id="IPR045863">
    <property type="entry name" value="CorA_TM1_TM2"/>
</dbReference>
<dbReference type="SUPFAM" id="SSF144083">
    <property type="entry name" value="Magnesium transport protein CorA, transmembrane region"/>
    <property type="match status" value="1"/>
</dbReference>
<evidence type="ECO:0000256" key="3">
    <source>
        <dbReference type="ARBA" id="ARBA00022448"/>
    </source>
</evidence>
<reference evidence="12" key="1">
    <citation type="submission" date="2022-03" db="EMBL/GenBank/DDBJ databases">
        <title>Identification of a novel bacterium isolated from mangrove sediments.</title>
        <authorList>
            <person name="Pan X."/>
        </authorList>
    </citation>
    <scope>NUCLEOTIDE SEQUENCE</scope>
    <source>
        <strain evidence="12">B1949</strain>
    </source>
</reference>
<gene>
    <name evidence="12" type="ORF">MTR62_14410</name>
</gene>
<feature type="transmembrane region" description="Helical" evidence="11">
    <location>
        <begin position="266"/>
        <end position="286"/>
    </location>
</feature>
<dbReference type="InterPro" id="IPR002523">
    <property type="entry name" value="MgTranspt_CorA/ZnTranspt_ZntB"/>
</dbReference>
<proteinExistence type="inferred from homology"/>